<dbReference type="eggNOG" id="COG4858">
    <property type="taxonomic scope" value="Bacteria"/>
</dbReference>
<evidence type="ECO:0000313" key="2">
    <source>
        <dbReference type="EMBL" id="EHI73956.1"/>
    </source>
</evidence>
<dbReference type="Pfam" id="PF06570">
    <property type="entry name" value="DUF1129"/>
    <property type="match status" value="1"/>
</dbReference>
<dbReference type="EMBL" id="AEUV02000002">
    <property type="protein sequence ID" value="EHI73956.1"/>
    <property type="molecule type" value="Genomic_DNA"/>
</dbReference>
<dbReference type="RefSeq" id="WP_004226573.1">
    <property type="nucleotide sequence ID" value="NZ_AEUV02000002.1"/>
</dbReference>
<feature type="transmembrane region" description="Helical" evidence="1">
    <location>
        <begin position="158"/>
        <end position="179"/>
    </location>
</feature>
<evidence type="ECO:0000313" key="3">
    <source>
        <dbReference type="Proteomes" id="UP000004322"/>
    </source>
</evidence>
<feature type="transmembrane region" description="Helical" evidence="1">
    <location>
        <begin position="117"/>
        <end position="137"/>
    </location>
</feature>
<evidence type="ECO:0000256" key="1">
    <source>
        <dbReference type="SAM" id="Phobius"/>
    </source>
</evidence>
<gene>
    <name evidence="2" type="ORF">STRCR_0021</name>
</gene>
<reference evidence="2" key="1">
    <citation type="submission" date="2011-07" db="EMBL/GenBank/DDBJ databases">
        <authorList>
            <person name="Stanhope M.J."/>
            <person name="Durkin A.S."/>
            <person name="Hostetler J."/>
            <person name="Kim M."/>
            <person name="Radune D."/>
            <person name="Singh I."/>
            <person name="Town C.D."/>
        </authorList>
    </citation>
    <scope>NUCLEOTIDE SEQUENCE [LARGE SCALE GENOMIC DNA]</scope>
    <source>
        <strain evidence="2">HS-6</strain>
    </source>
</reference>
<proteinExistence type="predicted"/>
<feature type="transmembrane region" description="Helical" evidence="1">
    <location>
        <begin position="85"/>
        <end position="105"/>
    </location>
</feature>
<name>G5JMQ7_STRCG</name>
<protein>
    <submittedName>
        <fullName evidence="2">Uncharacterized protein</fullName>
    </submittedName>
</protein>
<keyword evidence="1" id="KW-0812">Transmembrane</keyword>
<accession>G5JMQ7</accession>
<dbReference type="AlphaFoldDB" id="G5JMQ7"/>
<dbReference type="Proteomes" id="UP000004322">
    <property type="component" value="Unassembled WGS sequence"/>
</dbReference>
<keyword evidence="3" id="KW-1185">Reference proteome</keyword>
<dbReference type="OrthoDB" id="2360056at2"/>
<keyword evidence="1" id="KW-1133">Transmembrane helix</keyword>
<dbReference type="InterPro" id="IPR009214">
    <property type="entry name" value="DUF1129"/>
</dbReference>
<feature type="transmembrane region" description="Helical" evidence="1">
    <location>
        <begin position="185"/>
        <end position="205"/>
    </location>
</feature>
<sequence>MDLQELTKKNQEFITIARHQLEADGKTEQEIKDIFDEVLPIILENQKKGNTARHLLGAPSAWAKSFSDTAIESGSVTSDTNKNPWLMWLDSSLLLLGFFGLLYGIVGLTNKNYRASYGILTTVIIAFTGGAVLYALYYFVYQHAGKPKGERPNLWKSLAYMAVFTLLWIGIVGLTALIPKQLNPILPGLVTLAIGGASFGLRYYLKKQYNIQSALATQAPETSNKK</sequence>
<comment type="caution">
    <text evidence="2">The sequence shown here is derived from an EMBL/GenBank/DDBJ whole genome shotgun (WGS) entry which is preliminary data.</text>
</comment>
<dbReference type="PIRSF" id="PIRSF033111">
    <property type="entry name" value="UCP033111"/>
    <property type="match status" value="1"/>
</dbReference>
<keyword evidence="1" id="KW-0472">Membrane</keyword>
<dbReference type="STRING" id="873449.STRCR_0021"/>
<organism evidence="2 3">
    <name type="scientific">Streptococcus criceti HS-6</name>
    <dbReference type="NCBI Taxonomy" id="873449"/>
    <lineage>
        <taxon>Bacteria</taxon>
        <taxon>Bacillati</taxon>
        <taxon>Bacillota</taxon>
        <taxon>Bacilli</taxon>
        <taxon>Lactobacillales</taxon>
        <taxon>Streptococcaceae</taxon>
        <taxon>Streptococcus</taxon>
    </lineage>
</organism>